<evidence type="ECO:0000313" key="2">
    <source>
        <dbReference type="EMBL" id="MCW6037180.1"/>
    </source>
</evidence>
<sequence length="395" mass="43179">MYFDPKLVQRLNRPLQRPGVTNHRMAEHLMARSQYFLDRLPLLDQQLSRWSTVVEQDSEEVPIVYVQNAESEVLATEPLKTPNQPPVEIPAQREAPHGDHPLIPPTPATAHSTEAQPPVQPIITPDPSPLTQPILEPVNPPLQGEGIIQAQRHPESLEREVHHPAPPTNRKTRKQARKQAHKQKRSQRDRTATPPQTATPQALTPPAQPSETAALTSLVVQPTPTPSPSPDLPSPREQNPLESSFPEPSTPTSPHSEPAATPALPSVQPIPQSLTPLTPLGGEGIIQAKQDPHPERAMPPLLIPELPPTESANLPTPPQRTLPQTPLEPQQPLFSVHPNPETDFIPAHLPSQVTLETPRVFPTSPSTEPLQPTPTPSPAPALPSPREQNPLESSP</sequence>
<comment type="caution">
    <text evidence="2">The sequence shown here is derived from an EMBL/GenBank/DDBJ whole genome shotgun (WGS) entry which is preliminary data.</text>
</comment>
<feature type="compositionally biased region" description="Low complexity" evidence="1">
    <location>
        <begin position="192"/>
        <end position="205"/>
    </location>
</feature>
<feature type="compositionally biased region" description="Pro residues" evidence="1">
    <location>
        <begin position="223"/>
        <end position="233"/>
    </location>
</feature>
<feature type="non-terminal residue" evidence="2">
    <location>
        <position position="395"/>
    </location>
</feature>
<keyword evidence="3" id="KW-1185">Reference proteome</keyword>
<proteinExistence type="predicted"/>
<protein>
    <submittedName>
        <fullName evidence="2">Uncharacterized protein</fullName>
    </submittedName>
</protein>
<feature type="compositionally biased region" description="Polar residues" evidence="1">
    <location>
        <begin position="386"/>
        <end position="395"/>
    </location>
</feature>
<name>A0ABT3L890_9CYAN</name>
<gene>
    <name evidence="2" type="ORF">K4A83_13000</name>
</gene>
<feature type="compositionally biased region" description="Low complexity" evidence="1">
    <location>
        <begin position="240"/>
        <end position="263"/>
    </location>
</feature>
<evidence type="ECO:0000256" key="1">
    <source>
        <dbReference type="SAM" id="MobiDB-lite"/>
    </source>
</evidence>
<feature type="compositionally biased region" description="Basic and acidic residues" evidence="1">
    <location>
        <begin position="154"/>
        <end position="163"/>
    </location>
</feature>
<evidence type="ECO:0000313" key="3">
    <source>
        <dbReference type="Proteomes" id="UP001526426"/>
    </source>
</evidence>
<accession>A0ABT3L890</accession>
<feature type="compositionally biased region" description="Basic residues" evidence="1">
    <location>
        <begin position="170"/>
        <end position="185"/>
    </location>
</feature>
<feature type="compositionally biased region" description="Low complexity" evidence="1">
    <location>
        <begin position="321"/>
        <end position="333"/>
    </location>
</feature>
<feature type="compositionally biased region" description="Pro residues" evidence="1">
    <location>
        <begin position="371"/>
        <end position="383"/>
    </location>
</feature>
<dbReference type="PRINTS" id="PR01217">
    <property type="entry name" value="PRICHEXTENSN"/>
</dbReference>
<feature type="compositionally biased region" description="Pro residues" evidence="1">
    <location>
        <begin position="118"/>
        <end position="130"/>
    </location>
</feature>
<dbReference type="EMBL" id="JAIHOM010000059">
    <property type="protein sequence ID" value="MCW6037180.1"/>
    <property type="molecule type" value="Genomic_DNA"/>
</dbReference>
<feature type="region of interest" description="Disordered" evidence="1">
    <location>
        <begin position="79"/>
        <end position="142"/>
    </location>
</feature>
<dbReference type="Proteomes" id="UP001526426">
    <property type="component" value="Unassembled WGS sequence"/>
</dbReference>
<organism evidence="2 3">
    <name type="scientific">Spirulina subsalsa FACHB-351</name>
    <dbReference type="NCBI Taxonomy" id="234711"/>
    <lineage>
        <taxon>Bacteria</taxon>
        <taxon>Bacillati</taxon>
        <taxon>Cyanobacteriota</taxon>
        <taxon>Cyanophyceae</taxon>
        <taxon>Spirulinales</taxon>
        <taxon>Spirulinaceae</taxon>
        <taxon>Spirulina</taxon>
    </lineage>
</organism>
<feature type="region of interest" description="Disordered" evidence="1">
    <location>
        <begin position="154"/>
        <end position="395"/>
    </location>
</feature>
<reference evidence="2 3" key="1">
    <citation type="submission" date="2021-08" db="EMBL/GenBank/DDBJ databases">
        <title>Draft genome sequence of Spirulina subsalsa with high tolerance to salinity and hype-accumulation of phycocyanin.</title>
        <authorList>
            <person name="Pei H."/>
            <person name="Jiang L."/>
        </authorList>
    </citation>
    <scope>NUCLEOTIDE SEQUENCE [LARGE SCALE GENOMIC DNA]</scope>
    <source>
        <strain evidence="2 3">FACHB-351</strain>
    </source>
</reference>